<dbReference type="InterPro" id="IPR033892">
    <property type="entry name" value="FNR_bac"/>
</dbReference>
<dbReference type="AlphaFoldDB" id="A0A849P643"/>
<gene>
    <name evidence="6" type="ORF">HKX39_07840</name>
</gene>
<evidence type="ECO:0000256" key="2">
    <source>
        <dbReference type="ARBA" id="ARBA00013223"/>
    </source>
</evidence>
<dbReference type="Gene3D" id="2.40.30.10">
    <property type="entry name" value="Translation factors"/>
    <property type="match status" value="1"/>
</dbReference>
<dbReference type="GO" id="GO:0034599">
    <property type="term" value="P:cellular response to oxidative stress"/>
    <property type="evidence" value="ECO:0007669"/>
    <property type="project" value="TreeGrafter"/>
</dbReference>
<protein>
    <recommendedName>
        <fullName evidence="2">ferredoxin--NADP(+) reductase</fullName>
        <ecNumber evidence="2">1.18.1.2</ecNumber>
    </recommendedName>
</protein>
<dbReference type="InterPro" id="IPR051930">
    <property type="entry name" value="FNR_type-1"/>
</dbReference>
<comment type="caution">
    <text evidence="6">The sequence shown here is derived from an EMBL/GenBank/DDBJ whole genome shotgun (WGS) entry which is preliminary data.</text>
</comment>
<evidence type="ECO:0000313" key="7">
    <source>
        <dbReference type="Proteomes" id="UP000537862"/>
    </source>
</evidence>
<dbReference type="Proteomes" id="UP000537862">
    <property type="component" value="Unassembled WGS sequence"/>
</dbReference>
<dbReference type="SUPFAM" id="SSF63380">
    <property type="entry name" value="Riboflavin synthase domain-like"/>
    <property type="match status" value="1"/>
</dbReference>
<comment type="catalytic activity">
    <reaction evidence="4">
        <text>2 reduced [2Fe-2S]-[ferredoxin] + NADP(+) + H(+) = 2 oxidized [2Fe-2S]-[ferredoxin] + NADPH</text>
        <dbReference type="Rhea" id="RHEA:20125"/>
        <dbReference type="Rhea" id="RHEA-COMP:10000"/>
        <dbReference type="Rhea" id="RHEA-COMP:10001"/>
        <dbReference type="ChEBI" id="CHEBI:15378"/>
        <dbReference type="ChEBI" id="CHEBI:33737"/>
        <dbReference type="ChEBI" id="CHEBI:33738"/>
        <dbReference type="ChEBI" id="CHEBI:57783"/>
        <dbReference type="ChEBI" id="CHEBI:58349"/>
        <dbReference type="EC" id="1.18.1.2"/>
    </reaction>
</comment>
<dbReference type="CDD" id="cd06195">
    <property type="entry name" value="FNR1"/>
    <property type="match status" value="1"/>
</dbReference>
<dbReference type="InterPro" id="IPR017938">
    <property type="entry name" value="Riboflavin_synthase-like_b-brl"/>
</dbReference>
<evidence type="ECO:0000256" key="3">
    <source>
        <dbReference type="ARBA" id="ARBA00022741"/>
    </source>
</evidence>
<dbReference type="InterPro" id="IPR017927">
    <property type="entry name" value="FAD-bd_FR_type"/>
</dbReference>
<dbReference type="GO" id="GO:0042167">
    <property type="term" value="P:heme catabolic process"/>
    <property type="evidence" value="ECO:0007669"/>
    <property type="project" value="TreeGrafter"/>
</dbReference>
<dbReference type="PROSITE" id="PS51384">
    <property type="entry name" value="FAD_FR"/>
    <property type="match status" value="1"/>
</dbReference>
<dbReference type="PANTHER" id="PTHR47878">
    <property type="entry name" value="OXIDOREDUCTASE FAD/NAD(P)-BINDING DOMAIN PROTEIN"/>
    <property type="match status" value="1"/>
</dbReference>
<evidence type="ECO:0000256" key="4">
    <source>
        <dbReference type="ARBA" id="ARBA00047776"/>
    </source>
</evidence>
<organism evidence="6 7">
    <name type="scientific">Pelistega suis</name>
    <dbReference type="NCBI Taxonomy" id="1631957"/>
    <lineage>
        <taxon>Bacteria</taxon>
        <taxon>Pseudomonadati</taxon>
        <taxon>Pseudomonadota</taxon>
        <taxon>Betaproteobacteria</taxon>
        <taxon>Burkholderiales</taxon>
        <taxon>Alcaligenaceae</taxon>
        <taxon>Pelistega</taxon>
    </lineage>
</organism>
<dbReference type="InterPro" id="IPR039261">
    <property type="entry name" value="FNR_nucleotide-bd"/>
</dbReference>
<sequence>MTTEQRYTKEKVTHIRHWVEKKLFSISTTRAAEFKFKPGQFARLGLATTTGEEPSIWRGFSMVNPVDSKELEFYAVVVPDGEFSPRLADLKVGDDIYIDKNPIGFLTLDNFPNGGKSLWLLATGTGLSAYLSIIHDPKTWSLFDKVILCHGVRYINELSYQEQIQTWQQQWGERFVYLPLPTRESHLHYPQHRLTTLIETGKLAELAGTELDPSQACVMLCGNPDMLADGRKILGDLGFATGRRGNIGNLAVEKYW</sequence>
<dbReference type="GO" id="GO:0000166">
    <property type="term" value="F:nucleotide binding"/>
    <property type="evidence" value="ECO:0007669"/>
    <property type="project" value="UniProtKB-KW"/>
</dbReference>
<dbReference type="Pfam" id="PF00175">
    <property type="entry name" value="NAD_binding_1"/>
    <property type="match status" value="1"/>
</dbReference>
<keyword evidence="3" id="KW-0547">Nucleotide-binding</keyword>
<reference evidence="6 7" key="1">
    <citation type="submission" date="2020-05" db="EMBL/GenBank/DDBJ databases">
        <authorList>
            <person name="Niu N."/>
        </authorList>
    </citation>
    <scope>NUCLEOTIDE SEQUENCE [LARGE SCALE GENOMIC DNA]</scope>
    <source>
        <strain evidence="6 7">3340-03</strain>
    </source>
</reference>
<dbReference type="RefSeq" id="WP_171680768.1">
    <property type="nucleotide sequence ID" value="NZ_JABGBN010000006.1"/>
</dbReference>
<dbReference type="Gene3D" id="3.40.50.80">
    <property type="entry name" value="Nucleotide-binding domain of ferredoxin-NADP reductase (FNR) module"/>
    <property type="match status" value="1"/>
</dbReference>
<dbReference type="InterPro" id="IPR001433">
    <property type="entry name" value="OxRdtase_FAD/NAD-bd"/>
</dbReference>
<evidence type="ECO:0000256" key="1">
    <source>
        <dbReference type="ARBA" id="ARBA00008312"/>
    </source>
</evidence>
<dbReference type="EMBL" id="JABGBN010000006">
    <property type="protein sequence ID" value="NOL52071.1"/>
    <property type="molecule type" value="Genomic_DNA"/>
</dbReference>
<feature type="domain" description="FAD-binding FR-type" evidence="5">
    <location>
        <begin position="5"/>
        <end position="109"/>
    </location>
</feature>
<accession>A0A849P643</accession>
<name>A0A849P643_9BURK</name>
<dbReference type="GO" id="GO:0004324">
    <property type="term" value="F:ferredoxin-NADP+ reductase activity"/>
    <property type="evidence" value="ECO:0007669"/>
    <property type="project" value="UniProtKB-EC"/>
</dbReference>
<dbReference type="PANTHER" id="PTHR47878:SF2">
    <property type="entry name" value="OXIDOREDUCTASE FAD_NAD(P)-BINDING DOMAIN PROTEIN"/>
    <property type="match status" value="1"/>
</dbReference>
<proteinExistence type="inferred from homology"/>
<comment type="similarity">
    <text evidence="1">Belongs to the ferredoxin--NADP reductase type 1 family.</text>
</comment>
<dbReference type="EC" id="1.18.1.2" evidence="2"/>
<evidence type="ECO:0000259" key="5">
    <source>
        <dbReference type="PROSITE" id="PS51384"/>
    </source>
</evidence>
<dbReference type="SUPFAM" id="SSF52343">
    <property type="entry name" value="Ferredoxin reductase-like, C-terminal NADP-linked domain"/>
    <property type="match status" value="1"/>
</dbReference>
<keyword evidence="7" id="KW-1185">Reference proteome</keyword>
<evidence type="ECO:0000313" key="6">
    <source>
        <dbReference type="EMBL" id="NOL52071.1"/>
    </source>
</evidence>